<name>A0ABV5Q554_9ACTN</name>
<gene>
    <name evidence="1" type="ORF">ACFFRN_27470</name>
</gene>
<comment type="caution">
    <text evidence="1">The sequence shown here is derived from an EMBL/GenBank/DDBJ whole genome shotgun (WGS) entry which is preliminary data.</text>
</comment>
<dbReference type="RefSeq" id="WP_346124756.1">
    <property type="nucleotide sequence ID" value="NZ_BAAAXC010000015.1"/>
</dbReference>
<accession>A0ABV5Q554</accession>
<sequence length="103" mass="11432">MLFRLLYLLVVRVFGLVLLTRGSTSKEVEILVLRHEVAVLRRQAAQPRPNWADRALLAALFDLATRLVEAKILLPGVTTLERLIAALRCCPASWPGAPMARSS</sequence>
<evidence type="ECO:0008006" key="3">
    <source>
        <dbReference type="Google" id="ProtNLM"/>
    </source>
</evidence>
<protein>
    <recommendedName>
        <fullName evidence="3">Integrase</fullName>
    </recommendedName>
</protein>
<dbReference type="Proteomes" id="UP001589646">
    <property type="component" value="Unassembled WGS sequence"/>
</dbReference>
<evidence type="ECO:0000313" key="1">
    <source>
        <dbReference type="EMBL" id="MFB9530354.1"/>
    </source>
</evidence>
<organism evidence="1 2">
    <name type="scientific">Nonomuraea roseola</name>
    <dbReference type="NCBI Taxonomy" id="46179"/>
    <lineage>
        <taxon>Bacteria</taxon>
        <taxon>Bacillati</taxon>
        <taxon>Actinomycetota</taxon>
        <taxon>Actinomycetes</taxon>
        <taxon>Streptosporangiales</taxon>
        <taxon>Streptosporangiaceae</taxon>
        <taxon>Nonomuraea</taxon>
    </lineage>
</organism>
<proteinExistence type="predicted"/>
<keyword evidence="2" id="KW-1185">Reference proteome</keyword>
<reference evidence="1 2" key="1">
    <citation type="submission" date="2024-09" db="EMBL/GenBank/DDBJ databases">
        <authorList>
            <person name="Sun Q."/>
            <person name="Mori K."/>
        </authorList>
    </citation>
    <scope>NUCLEOTIDE SEQUENCE [LARGE SCALE GENOMIC DNA]</scope>
    <source>
        <strain evidence="1 2">JCM 3323</strain>
    </source>
</reference>
<evidence type="ECO:0000313" key="2">
    <source>
        <dbReference type="Proteomes" id="UP001589646"/>
    </source>
</evidence>
<dbReference type="EMBL" id="JBHMCE010000008">
    <property type="protein sequence ID" value="MFB9530354.1"/>
    <property type="molecule type" value="Genomic_DNA"/>
</dbReference>